<keyword evidence="8 10" id="KW-0464">Manganese</keyword>
<dbReference type="Pfam" id="PF01867">
    <property type="entry name" value="Cas_Cas1"/>
    <property type="match status" value="1"/>
</dbReference>
<evidence type="ECO:0000256" key="7">
    <source>
        <dbReference type="ARBA" id="ARBA00023125"/>
    </source>
</evidence>
<keyword evidence="1 10" id="KW-0540">Nuclease</keyword>
<dbReference type="EMBL" id="CP000359">
    <property type="protein sequence ID" value="ABF44537.1"/>
    <property type="molecule type" value="Genomic_DNA"/>
</dbReference>
<reference evidence="11" key="1">
    <citation type="submission" date="2006-04" db="EMBL/GenBank/DDBJ databases">
        <title>Complete sequence of chromosome of Deinococcus geothermalis DSM 11300.</title>
        <authorList>
            <consortium name="US DOE Joint Genome Institute"/>
            <person name="Copeland A."/>
            <person name="Lucas S."/>
            <person name="Lapidus A."/>
            <person name="Barry K."/>
            <person name="Detter J.C."/>
            <person name="Glavina del Rio T."/>
            <person name="Hammon N."/>
            <person name="Israni S."/>
            <person name="Dalin E."/>
            <person name="Tice H."/>
            <person name="Pitluck S."/>
            <person name="Brettin T."/>
            <person name="Bruce D."/>
            <person name="Han C."/>
            <person name="Tapia R."/>
            <person name="Saunders E."/>
            <person name="Gilna P."/>
            <person name="Schmutz J."/>
            <person name="Larimer F."/>
            <person name="Land M."/>
            <person name="Hauser L."/>
            <person name="Kyrpides N."/>
            <person name="Kim E."/>
            <person name="Daly M.J."/>
            <person name="Fredrickson J.K."/>
            <person name="Makarova K.S."/>
            <person name="Gaidamakova E.K."/>
            <person name="Zhai M."/>
            <person name="Richardson P."/>
        </authorList>
    </citation>
    <scope>NUCLEOTIDE SEQUENCE</scope>
    <source>
        <strain evidence="11">DSM 11300</strain>
    </source>
</reference>
<dbReference type="GO" id="GO:0043571">
    <property type="term" value="P:maintenance of CRISPR repeat elements"/>
    <property type="evidence" value="ECO:0007669"/>
    <property type="project" value="UniProtKB-UniRule"/>
</dbReference>
<dbReference type="PANTHER" id="PTHR34353">
    <property type="entry name" value="CRISPR-ASSOCIATED ENDONUCLEASE CAS1 1"/>
    <property type="match status" value="1"/>
</dbReference>
<keyword evidence="7 10" id="KW-0238">DNA-binding</keyword>
<dbReference type="PANTHER" id="PTHR34353:SF2">
    <property type="entry name" value="CRISPR-ASSOCIATED ENDONUCLEASE CAS1 1"/>
    <property type="match status" value="1"/>
</dbReference>
<keyword evidence="4 10" id="KW-0378">Hydrolase</keyword>
<dbReference type="InterPro" id="IPR002729">
    <property type="entry name" value="CRISPR-assoc_Cas1"/>
</dbReference>
<dbReference type="STRING" id="319795.Dgeo_0234"/>
<comment type="function">
    <text evidence="10">CRISPR (clustered regularly interspaced short palindromic repeat), is an adaptive immune system that provides protection against mobile genetic elements (viruses, transposable elements and conjugative plasmids). CRISPR clusters contain spacers, sequences complementary to antecedent mobile elements, and target invading nucleic acids. CRISPR clusters are transcribed and processed into CRISPR RNA (crRNA). Acts as a dsDNA endonuclease. Involved in the integration of spacer DNA into the CRISPR cassette.</text>
</comment>
<dbReference type="GO" id="GO:0016787">
    <property type="term" value="F:hydrolase activity"/>
    <property type="evidence" value="ECO:0007669"/>
    <property type="project" value="UniProtKB-KW"/>
</dbReference>
<dbReference type="RefSeq" id="WP_011529383.1">
    <property type="nucleotide sequence ID" value="NC_008025.1"/>
</dbReference>
<evidence type="ECO:0000256" key="9">
    <source>
        <dbReference type="ARBA" id="ARBA00038592"/>
    </source>
</evidence>
<evidence type="ECO:0000256" key="5">
    <source>
        <dbReference type="ARBA" id="ARBA00022842"/>
    </source>
</evidence>
<name>Q1J1U7_DEIGD</name>
<dbReference type="eggNOG" id="COG1518">
    <property type="taxonomic scope" value="Bacteria"/>
</dbReference>
<keyword evidence="5 10" id="KW-0460">Magnesium</keyword>
<comment type="subunit">
    <text evidence="9 10">Homodimer, forms a heterotetramer with a Cas2 homodimer.</text>
</comment>
<dbReference type="InterPro" id="IPR042206">
    <property type="entry name" value="CRISPR-assoc_Cas1_C"/>
</dbReference>
<dbReference type="GO" id="GO:0004520">
    <property type="term" value="F:DNA endonuclease activity"/>
    <property type="evidence" value="ECO:0007669"/>
    <property type="project" value="InterPro"/>
</dbReference>
<evidence type="ECO:0000256" key="2">
    <source>
        <dbReference type="ARBA" id="ARBA00022723"/>
    </source>
</evidence>
<dbReference type="GO" id="GO:0046872">
    <property type="term" value="F:metal ion binding"/>
    <property type="evidence" value="ECO:0007669"/>
    <property type="project" value="UniProtKB-UniRule"/>
</dbReference>
<evidence type="ECO:0000256" key="10">
    <source>
        <dbReference type="HAMAP-Rule" id="MF_01470"/>
    </source>
</evidence>
<evidence type="ECO:0000256" key="1">
    <source>
        <dbReference type="ARBA" id="ARBA00022722"/>
    </source>
</evidence>
<comment type="cofactor">
    <cofactor evidence="10">
        <name>Mg(2+)</name>
        <dbReference type="ChEBI" id="CHEBI:18420"/>
    </cofactor>
    <cofactor evidence="10">
        <name>Mn(2+)</name>
        <dbReference type="ChEBI" id="CHEBI:29035"/>
    </cofactor>
</comment>
<dbReference type="Gene3D" id="3.100.10.20">
    <property type="entry name" value="CRISPR-associated endonuclease Cas1, N-terminal domain"/>
    <property type="match status" value="1"/>
</dbReference>
<dbReference type="EC" id="3.1.-.-" evidence="10"/>
<comment type="similarity">
    <text evidence="10">Belongs to the CRISPR-associated endonuclease Cas1 family.</text>
</comment>
<evidence type="ECO:0000256" key="8">
    <source>
        <dbReference type="ARBA" id="ARBA00023211"/>
    </source>
</evidence>
<gene>
    <name evidence="10" type="primary">cas1</name>
    <name evidence="11" type="ordered locus">Dgeo_0234</name>
</gene>
<feature type="binding site" evidence="10">
    <location>
        <position position="248"/>
    </location>
    <ligand>
        <name>Mn(2+)</name>
        <dbReference type="ChEBI" id="CHEBI:29035"/>
    </ligand>
</feature>
<evidence type="ECO:0000313" key="11">
    <source>
        <dbReference type="EMBL" id="ABF44537.1"/>
    </source>
</evidence>
<sequence>MRQLLNTLYIQTQGTYLHLDTDNIRVEVERTKKAMLPLHHIEGVVVFGNVLLSPFLIHRLAREHKPVTWLSEHGRFMARTETPMSGNVLLRTAQHACAGNAARTLAIARLIAAGKLQNQKVTLLRAAREAEADDAALLRQAARDINVQIACLPLTETVDEVRGTEGTAARLYWEVFPLMLRQNRDFFWLSERHRRPARDPINALLNFVYTVLANDCASACQAVGLDPQLGFLHALRPGRSSLALDLMEELRPVIADRAILTLINRQQLTPRDFVLHEGGTVSITEEGRKTILAHLAERRREEVMHPLTARKTPLGLLSHVQARLLAQHLRGDRPHYPPYLHR</sequence>
<dbReference type="InterPro" id="IPR019856">
    <property type="entry name" value="CRISPR-assoc_Cas1_DVULG"/>
</dbReference>
<proteinExistence type="inferred from homology"/>
<dbReference type="Proteomes" id="UP000002431">
    <property type="component" value="Chromosome"/>
</dbReference>
<dbReference type="GO" id="GO:0051607">
    <property type="term" value="P:defense response to virus"/>
    <property type="evidence" value="ECO:0007669"/>
    <property type="project" value="UniProtKB-UniRule"/>
</dbReference>
<organism evidence="11 12">
    <name type="scientific">Deinococcus geothermalis (strain DSM 11300 / CIP 105573 / AG-3a)</name>
    <dbReference type="NCBI Taxonomy" id="319795"/>
    <lineage>
        <taxon>Bacteria</taxon>
        <taxon>Thermotogati</taxon>
        <taxon>Deinococcota</taxon>
        <taxon>Deinococci</taxon>
        <taxon>Deinococcales</taxon>
        <taxon>Deinococcaceae</taxon>
        <taxon>Deinococcus</taxon>
    </lineage>
</organism>
<dbReference type="GO" id="GO:0003677">
    <property type="term" value="F:DNA binding"/>
    <property type="evidence" value="ECO:0007669"/>
    <property type="project" value="UniProtKB-KW"/>
</dbReference>
<evidence type="ECO:0000256" key="6">
    <source>
        <dbReference type="ARBA" id="ARBA00023118"/>
    </source>
</evidence>
<keyword evidence="12" id="KW-1185">Reference proteome</keyword>
<feature type="binding site" evidence="10">
    <location>
        <position position="165"/>
    </location>
    <ligand>
        <name>Mn(2+)</name>
        <dbReference type="ChEBI" id="CHEBI:29035"/>
    </ligand>
</feature>
<keyword evidence="2 10" id="KW-0479">Metal-binding</keyword>
<dbReference type="InterPro" id="IPR042211">
    <property type="entry name" value="CRISPR-assoc_Cas1_N"/>
</dbReference>
<dbReference type="KEGG" id="dge:Dgeo_0234"/>
<evidence type="ECO:0000256" key="4">
    <source>
        <dbReference type="ARBA" id="ARBA00022801"/>
    </source>
</evidence>
<dbReference type="AlphaFoldDB" id="Q1J1U7"/>
<dbReference type="NCBIfam" id="TIGR03640">
    <property type="entry name" value="cas1_DVULG"/>
    <property type="match status" value="1"/>
</dbReference>
<dbReference type="CDD" id="cd09721">
    <property type="entry name" value="Cas1_I-C"/>
    <property type="match status" value="1"/>
</dbReference>
<dbReference type="HAMAP" id="MF_01470">
    <property type="entry name" value="Cas1"/>
    <property type="match status" value="1"/>
</dbReference>
<keyword evidence="3 10" id="KW-0255">Endonuclease</keyword>
<protein>
    <recommendedName>
        <fullName evidence="10">CRISPR-associated endonuclease Cas1</fullName>
        <ecNumber evidence="10">3.1.-.-</ecNumber>
    </recommendedName>
</protein>
<feature type="binding site" evidence="10">
    <location>
        <position position="233"/>
    </location>
    <ligand>
        <name>Mn(2+)</name>
        <dbReference type="ChEBI" id="CHEBI:29035"/>
    </ligand>
</feature>
<dbReference type="Gene3D" id="1.20.120.920">
    <property type="entry name" value="CRISPR-associated endonuclease Cas1, C-terminal domain"/>
    <property type="match status" value="1"/>
</dbReference>
<keyword evidence="6 10" id="KW-0051">Antiviral defense</keyword>
<evidence type="ECO:0000256" key="3">
    <source>
        <dbReference type="ARBA" id="ARBA00022759"/>
    </source>
</evidence>
<accession>Q1J1U7</accession>
<dbReference type="NCBIfam" id="TIGR00287">
    <property type="entry name" value="cas1"/>
    <property type="match status" value="1"/>
</dbReference>
<evidence type="ECO:0000313" key="12">
    <source>
        <dbReference type="Proteomes" id="UP000002431"/>
    </source>
</evidence>
<dbReference type="InterPro" id="IPR050646">
    <property type="entry name" value="Cas1"/>
</dbReference>
<dbReference type="HOGENOM" id="CLU_052779_1_0_0"/>